<proteinExistence type="predicted"/>
<dbReference type="Proteomes" id="UP000039865">
    <property type="component" value="Unassembled WGS sequence"/>
</dbReference>
<reference evidence="2 3" key="1">
    <citation type="submission" date="2014-06" db="EMBL/GenBank/DDBJ databases">
        <authorList>
            <person name="Swart Estienne"/>
        </authorList>
    </citation>
    <scope>NUCLEOTIDE SEQUENCE [LARGE SCALE GENOMIC DNA]</scope>
    <source>
        <strain evidence="2 3">130c</strain>
    </source>
</reference>
<protein>
    <submittedName>
        <fullName evidence="2">Uncharacterized protein</fullName>
    </submittedName>
</protein>
<evidence type="ECO:0000313" key="2">
    <source>
        <dbReference type="EMBL" id="CDW80769.1"/>
    </source>
</evidence>
<keyword evidence="1" id="KW-1133">Transmembrane helix</keyword>
<evidence type="ECO:0000313" key="3">
    <source>
        <dbReference type="Proteomes" id="UP000039865"/>
    </source>
</evidence>
<dbReference type="AlphaFoldDB" id="A0A078AER8"/>
<feature type="transmembrane region" description="Helical" evidence="1">
    <location>
        <begin position="108"/>
        <end position="126"/>
    </location>
</feature>
<evidence type="ECO:0000256" key="1">
    <source>
        <dbReference type="SAM" id="Phobius"/>
    </source>
</evidence>
<keyword evidence="3" id="KW-1185">Reference proteome</keyword>
<dbReference type="InParanoid" id="A0A078AER8"/>
<organism evidence="2 3">
    <name type="scientific">Stylonychia lemnae</name>
    <name type="common">Ciliate</name>
    <dbReference type="NCBI Taxonomy" id="5949"/>
    <lineage>
        <taxon>Eukaryota</taxon>
        <taxon>Sar</taxon>
        <taxon>Alveolata</taxon>
        <taxon>Ciliophora</taxon>
        <taxon>Intramacronucleata</taxon>
        <taxon>Spirotrichea</taxon>
        <taxon>Stichotrichia</taxon>
        <taxon>Sporadotrichida</taxon>
        <taxon>Oxytrichidae</taxon>
        <taxon>Stylonychinae</taxon>
        <taxon>Stylonychia</taxon>
    </lineage>
</organism>
<keyword evidence="1" id="KW-0472">Membrane</keyword>
<keyword evidence="1" id="KW-0812">Transmembrane</keyword>
<name>A0A078AER8_STYLE</name>
<accession>A0A078AER8</accession>
<sequence length="127" mass="14580">MSSMLPGACLRKFNELELYFCYGCHYDEPTSTFYNSTVKRITLCQDYAIRLWGGDLTEGSDNSEIIIPSLYWSNAYEFFADVKPPFFKTYEVIITNNPNADCFDTAQYMFNVTGFLVLLLALLLSIQ</sequence>
<gene>
    <name evidence="2" type="primary">Contig7069.g7564</name>
    <name evidence="2" type="ORF">STYLEM_9773</name>
</gene>
<dbReference type="EMBL" id="CCKQ01009294">
    <property type="protein sequence ID" value="CDW80769.1"/>
    <property type="molecule type" value="Genomic_DNA"/>
</dbReference>
<dbReference type="OrthoDB" id="310215at2759"/>